<dbReference type="Pfam" id="PF02106">
    <property type="entry name" value="Fanconi_C"/>
    <property type="match status" value="1"/>
</dbReference>
<accession>A0A7L2AZK7</accession>
<evidence type="ECO:0000313" key="1">
    <source>
        <dbReference type="EMBL" id="NXP52486.1"/>
    </source>
</evidence>
<dbReference type="PRINTS" id="PR00494">
    <property type="entry name" value="FANCONICGENE"/>
</dbReference>
<dbReference type="PANTHER" id="PTHR16798">
    <property type="entry name" value="FANCONI ANEMIA GROUP C PROTEIN FANCC"/>
    <property type="match status" value="1"/>
</dbReference>
<keyword evidence="2" id="KW-1185">Reference proteome</keyword>
<dbReference type="AlphaFoldDB" id="A0A7L2AZK7"/>
<dbReference type="InterPro" id="IPR000686">
    <property type="entry name" value="FANCC"/>
</dbReference>
<dbReference type="Proteomes" id="UP000590868">
    <property type="component" value="Unassembled WGS sequence"/>
</dbReference>
<proteinExistence type="predicted"/>
<dbReference type="GO" id="GO:0043240">
    <property type="term" value="C:Fanconi anaemia nuclear complex"/>
    <property type="evidence" value="ECO:0007669"/>
    <property type="project" value="InterPro"/>
</dbReference>
<protein>
    <submittedName>
        <fullName evidence="1">FANCC protein</fullName>
    </submittedName>
</protein>
<organism evidence="1 2">
    <name type="scientific">Heliornis fulica</name>
    <name type="common">sungrebe</name>
    <dbReference type="NCBI Taxonomy" id="54369"/>
    <lineage>
        <taxon>Eukaryota</taxon>
        <taxon>Metazoa</taxon>
        <taxon>Chordata</taxon>
        <taxon>Craniata</taxon>
        <taxon>Vertebrata</taxon>
        <taxon>Euteleostomi</taxon>
        <taxon>Archelosauria</taxon>
        <taxon>Archosauria</taxon>
        <taxon>Dinosauria</taxon>
        <taxon>Saurischia</taxon>
        <taxon>Theropoda</taxon>
        <taxon>Coelurosauria</taxon>
        <taxon>Aves</taxon>
        <taxon>Neognathae</taxon>
        <taxon>Neoaves</taxon>
        <taxon>Gruiformes</taxon>
        <taxon>Heliornithidae</taxon>
        <taxon>Heliornis</taxon>
    </lineage>
</organism>
<dbReference type="GO" id="GO:0036297">
    <property type="term" value="P:interstrand cross-link repair"/>
    <property type="evidence" value="ECO:0007669"/>
    <property type="project" value="InterPro"/>
</dbReference>
<comment type="caution">
    <text evidence="1">The sequence shown here is derived from an EMBL/GenBank/DDBJ whole genome shotgun (WGS) entry which is preliminary data.</text>
</comment>
<gene>
    <name evidence="1" type="primary">Fancc</name>
    <name evidence="1" type="ORF">HELFUL_R14132</name>
</gene>
<dbReference type="GO" id="GO:0034599">
    <property type="term" value="P:cellular response to oxidative stress"/>
    <property type="evidence" value="ECO:0007669"/>
    <property type="project" value="TreeGrafter"/>
</dbReference>
<dbReference type="OrthoDB" id="10046159at2759"/>
<name>A0A7L2AZK7_9GRUI</name>
<sequence length="351" mass="39694">MAQEATVPKLNFEYWLDKAIKWGQATTLESQRDVCHHLPQLQEFLCQIYETVKHMDTIVAVQQFPLIGQLLGRLCWNPFVVGYDESQKTLMWCLCCLYSSEPQNPVELKANSWIRSLLCHLLSSSKWESSEAQTSTFISDLGYTSADYYSYLVKNMVFSLVTELRENQFSGLSIQGRVSASHVNALSLFCLPLITLPELTPLLETILLYHGGASKEVLSPEFLEAVNEAFLKKKISLPESAIFSLWLRHLPSLEKATLHLLDQLVSIQLNSLKEVASVIKDSLLPQAATHPAIFRVVNEIFKSALLETDGTSEVVTIIQVFTQLFLQACQSDSKQHIFPLKTYFPCHHQAL</sequence>
<evidence type="ECO:0000313" key="2">
    <source>
        <dbReference type="Proteomes" id="UP000590868"/>
    </source>
</evidence>
<feature type="non-terminal residue" evidence="1">
    <location>
        <position position="351"/>
    </location>
</feature>
<feature type="non-terminal residue" evidence="1">
    <location>
        <position position="1"/>
    </location>
</feature>
<dbReference type="EMBL" id="VXBZ01009000">
    <property type="protein sequence ID" value="NXP52486.1"/>
    <property type="molecule type" value="Genomic_DNA"/>
</dbReference>
<dbReference type="PANTHER" id="PTHR16798:SF0">
    <property type="entry name" value="FANCONI ANEMIA GROUP C PROTEIN"/>
    <property type="match status" value="1"/>
</dbReference>
<reference evidence="1 2" key="1">
    <citation type="submission" date="2019-09" db="EMBL/GenBank/DDBJ databases">
        <title>Bird 10,000 Genomes (B10K) Project - Family phase.</title>
        <authorList>
            <person name="Zhang G."/>
        </authorList>
    </citation>
    <scope>NUCLEOTIDE SEQUENCE [LARGE SCALE GENOMIC DNA]</scope>
    <source>
        <strain evidence="1">B10K-DU-001-55</strain>
        <tissue evidence="1">Muscle</tissue>
    </source>
</reference>
<dbReference type="GO" id="GO:0006289">
    <property type="term" value="P:nucleotide-excision repair"/>
    <property type="evidence" value="ECO:0007669"/>
    <property type="project" value="TreeGrafter"/>
</dbReference>